<protein>
    <recommendedName>
        <fullName evidence="11">Cysteine protease</fullName>
        <ecNumber evidence="11">3.4.22.-</ecNumber>
    </recommendedName>
</protein>
<feature type="domain" description="Peptidase C54 catalytic" evidence="13">
    <location>
        <begin position="70"/>
        <end position="390"/>
    </location>
</feature>
<dbReference type="GO" id="GO:0000423">
    <property type="term" value="P:mitophagy"/>
    <property type="evidence" value="ECO:0007669"/>
    <property type="project" value="TreeGrafter"/>
</dbReference>
<dbReference type="EC" id="3.4.22.-" evidence="11"/>
<feature type="compositionally biased region" description="Acidic residues" evidence="12">
    <location>
        <begin position="528"/>
        <end position="537"/>
    </location>
</feature>
<dbReference type="InterPro" id="IPR038765">
    <property type="entry name" value="Papain-like_cys_pep_sf"/>
</dbReference>
<feature type="compositionally biased region" description="Basic and acidic residues" evidence="12">
    <location>
        <begin position="52"/>
        <end position="64"/>
    </location>
</feature>
<keyword evidence="15" id="KW-1185">Reference proteome</keyword>
<dbReference type="PANTHER" id="PTHR22624:SF49">
    <property type="entry name" value="CYSTEINE PROTEASE"/>
    <property type="match status" value="1"/>
</dbReference>
<keyword evidence="3" id="KW-0813">Transport</keyword>
<dbReference type="EMBL" id="KV453848">
    <property type="protein sequence ID" value="ODV87607.1"/>
    <property type="molecule type" value="Genomic_DNA"/>
</dbReference>
<dbReference type="OrthoDB" id="2960936at2759"/>
<evidence type="ECO:0000256" key="4">
    <source>
        <dbReference type="ARBA" id="ARBA00022490"/>
    </source>
</evidence>
<dbReference type="GO" id="GO:0019786">
    <property type="term" value="F:protein-phosphatidylethanolamide deconjugating activity"/>
    <property type="evidence" value="ECO:0007669"/>
    <property type="project" value="InterPro"/>
</dbReference>
<dbReference type="GO" id="GO:0016485">
    <property type="term" value="P:protein processing"/>
    <property type="evidence" value="ECO:0007669"/>
    <property type="project" value="TreeGrafter"/>
</dbReference>
<keyword evidence="8" id="KW-0653">Protein transport</keyword>
<keyword evidence="5 11" id="KW-0645">Protease</keyword>
<dbReference type="GO" id="GO:0000045">
    <property type="term" value="P:autophagosome assembly"/>
    <property type="evidence" value="ECO:0007669"/>
    <property type="project" value="TreeGrafter"/>
</dbReference>
<dbReference type="SUPFAM" id="SSF54001">
    <property type="entry name" value="Cysteine proteinases"/>
    <property type="match status" value="1"/>
</dbReference>
<feature type="region of interest" description="Disordered" evidence="12">
    <location>
        <begin position="517"/>
        <end position="537"/>
    </location>
</feature>
<evidence type="ECO:0000256" key="3">
    <source>
        <dbReference type="ARBA" id="ARBA00022448"/>
    </source>
</evidence>
<evidence type="ECO:0000256" key="11">
    <source>
        <dbReference type="RuleBase" id="RU363115"/>
    </source>
</evidence>
<dbReference type="Proteomes" id="UP000094801">
    <property type="component" value="Unassembled WGS sequence"/>
</dbReference>
<dbReference type="GO" id="GO:0034727">
    <property type="term" value="P:piecemeal microautophagy of the nucleus"/>
    <property type="evidence" value="ECO:0007669"/>
    <property type="project" value="TreeGrafter"/>
</dbReference>
<evidence type="ECO:0000256" key="9">
    <source>
        <dbReference type="ARBA" id="ARBA00023006"/>
    </source>
</evidence>
<evidence type="ECO:0000256" key="12">
    <source>
        <dbReference type="SAM" id="MobiDB-lite"/>
    </source>
</evidence>
<comment type="subcellular location">
    <subcellularLocation>
        <location evidence="11">Nucleus</location>
    </subcellularLocation>
    <subcellularLocation>
        <location evidence="11">Cytoplasm</location>
    </subcellularLocation>
    <subcellularLocation>
        <location evidence="1">Preautophagosomal structure</location>
    </subcellularLocation>
</comment>
<dbReference type="AlphaFoldDB" id="A0A1E4T759"/>
<evidence type="ECO:0000256" key="10">
    <source>
        <dbReference type="ARBA" id="ARBA00029362"/>
    </source>
</evidence>
<dbReference type="GO" id="GO:0004197">
    <property type="term" value="F:cysteine-type endopeptidase activity"/>
    <property type="evidence" value="ECO:0007669"/>
    <property type="project" value="TreeGrafter"/>
</dbReference>
<dbReference type="GO" id="GO:0005634">
    <property type="term" value="C:nucleus"/>
    <property type="evidence" value="ECO:0007669"/>
    <property type="project" value="UniProtKB-SubCell"/>
</dbReference>
<dbReference type="GO" id="GO:0035973">
    <property type="term" value="P:aggrephagy"/>
    <property type="evidence" value="ECO:0007669"/>
    <property type="project" value="TreeGrafter"/>
</dbReference>
<dbReference type="Pfam" id="PF03416">
    <property type="entry name" value="Peptidase_C54"/>
    <property type="match status" value="1"/>
</dbReference>
<evidence type="ECO:0000256" key="5">
    <source>
        <dbReference type="ARBA" id="ARBA00022670"/>
    </source>
</evidence>
<dbReference type="PANTHER" id="PTHR22624">
    <property type="entry name" value="CYSTEINE PROTEASE ATG4"/>
    <property type="match status" value="1"/>
</dbReference>
<proteinExistence type="inferred from homology"/>
<organism evidence="14 15">
    <name type="scientific">[Candida] arabinofermentans NRRL YB-2248</name>
    <dbReference type="NCBI Taxonomy" id="983967"/>
    <lineage>
        <taxon>Eukaryota</taxon>
        <taxon>Fungi</taxon>
        <taxon>Dikarya</taxon>
        <taxon>Ascomycota</taxon>
        <taxon>Saccharomycotina</taxon>
        <taxon>Pichiomycetes</taxon>
        <taxon>Pichiales</taxon>
        <taxon>Pichiaceae</taxon>
        <taxon>Ogataea</taxon>
        <taxon>Ogataea/Candida clade</taxon>
    </lineage>
</organism>
<evidence type="ECO:0000256" key="6">
    <source>
        <dbReference type="ARBA" id="ARBA00022801"/>
    </source>
</evidence>
<sequence>LQTFQHMFEYIWDRDISNDDHENDLVVLGNTYSSKEDPTEPLPITSSVSESHGTDDTENTDDKNTNQWPDEFIKDVETRIWLTYRCGFPLIKKADQGPSPLSFGSLIRGTIDLSTINKGFTTDAGWGCMIRTSQSLLANALLNLQVGRDWRYTERSDLSVRDRKHCDIVSFFVDIPSAPFSIHNFVEQGVVCSNKKPGEWFGPSAAARSIQELCENNFDKCKLKVYLTSSGDIYEDELLHLAKENEDSEIAGADVDHFNPVLILAGIRLGVKNVNRLYWDFLKQTLSLSQSVGIAGGRPSSSHYFFGYQGDYLFYLDPHVPQNALLTASGSTHSEELLLDSSNYLDVEPKLNIQSVHTKKIRKLHLDQMDPSMLLGLVVKSKDDYLDLKKSIDEFDPNKKFLNIFSKRPTLMSSKSLSAPEEGMEDSEFVDLGVQSMNEYDCAIDDIDYDEDDDTFDEPVKKLNRAFSQPVLISKDDTFDDALTIASNSEIEFDKTASMVENPNLLESSDFNETFEEIAESESMKELESDEEPVVVS</sequence>
<comment type="catalytic activity">
    <reaction evidence="10">
        <text>[protein]-C-terminal L-amino acid-glycyl-phosphatidylethanolamide + H2O = [protein]-C-terminal L-amino acid-glycine + a 1,2-diacyl-sn-glycero-3-phosphoethanolamine</text>
        <dbReference type="Rhea" id="RHEA:67548"/>
        <dbReference type="Rhea" id="RHEA-COMP:17323"/>
        <dbReference type="Rhea" id="RHEA-COMP:17324"/>
        <dbReference type="ChEBI" id="CHEBI:15377"/>
        <dbReference type="ChEBI" id="CHEBI:64612"/>
        <dbReference type="ChEBI" id="CHEBI:172940"/>
        <dbReference type="ChEBI" id="CHEBI:172941"/>
    </reaction>
    <physiologicalReaction direction="left-to-right" evidence="10">
        <dbReference type="Rhea" id="RHEA:67549"/>
    </physiologicalReaction>
</comment>
<evidence type="ECO:0000256" key="7">
    <source>
        <dbReference type="ARBA" id="ARBA00022807"/>
    </source>
</evidence>
<gene>
    <name evidence="14" type="ORF">CANARDRAFT_187588</name>
</gene>
<evidence type="ECO:0000256" key="2">
    <source>
        <dbReference type="ARBA" id="ARBA00010958"/>
    </source>
</evidence>
<evidence type="ECO:0000256" key="1">
    <source>
        <dbReference type="ARBA" id="ARBA00004329"/>
    </source>
</evidence>
<dbReference type="InterPro" id="IPR005078">
    <property type="entry name" value="Peptidase_C54"/>
</dbReference>
<keyword evidence="9" id="KW-0072">Autophagy</keyword>
<accession>A0A1E4T759</accession>
<feature type="non-terminal residue" evidence="14">
    <location>
        <position position="1"/>
    </location>
</feature>
<evidence type="ECO:0000259" key="13">
    <source>
        <dbReference type="Pfam" id="PF03416"/>
    </source>
</evidence>
<dbReference type="GO" id="GO:0000407">
    <property type="term" value="C:phagophore assembly site"/>
    <property type="evidence" value="ECO:0007669"/>
    <property type="project" value="UniProtKB-SubCell"/>
</dbReference>
<reference evidence="15" key="1">
    <citation type="submission" date="2016-04" db="EMBL/GenBank/DDBJ databases">
        <title>Comparative genomics of biotechnologically important yeasts.</title>
        <authorList>
            <consortium name="DOE Joint Genome Institute"/>
            <person name="Riley R."/>
            <person name="Haridas S."/>
            <person name="Wolfe K.H."/>
            <person name="Lopes M.R."/>
            <person name="Hittinger C.T."/>
            <person name="Goker M."/>
            <person name="Salamov A."/>
            <person name="Wisecaver J."/>
            <person name="Long T.M."/>
            <person name="Aerts A.L."/>
            <person name="Barry K."/>
            <person name="Choi C."/>
            <person name="Clum A."/>
            <person name="Coughlan A.Y."/>
            <person name="Deshpande S."/>
            <person name="Douglass A.P."/>
            <person name="Hanson S.J."/>
            <person name="Klenk H.-P."/>
            <person name="Labutti K."/>
            <person name="Lapidus A."/>
            <person name="Lindquist E."/>
            <person name="Lipzen A."/>
            <person name="Meier-Kolthoff J.P."/>
            <person name="Ohm R.A."/>
            <person name="Otillar R.P."/>
            <person name="Pangilinan J."/>
            <person name="Peng Y."/>
            <person name="Rokas A."/>
            <person name="Rosa C.A."/>
            <person name="Scheuner C."/>
            <person name="Sibirny A.A."/>
            <person name="Slot J.C."/>
            <person name="Stielow J.B."/>
            <person name="Sun H."/>
            <person name="Kurtzman C.P."/>
            <person name="Blackwell M."/>
            <person name="Grigoriev I.V."/>
            <person name="Jeffries T.W."/>
        </authorList>
    </citation>
    <scope>NUCLEOTIDE SEQUENCE [LARGE SCALE GENOMIC DNA]</scope>
    <source>
        <strain evidence="15">NRRL YB-2248</strain>
    </source>
</reference>
<dbReference type="GO" id="GO:0015031">
    <property type="term" value="P:protein transport"/>
    <property type="evidence" value="ECO:0007669"/>
    <property type="project" value="UniProtKB-KW"/>
</dbReference>
<keyword evidence="6 11" id="KW-0378">Hydrolase</keyword>
<feature type="non-terminal residue" evidence="14">
    <location>
        <position position="537"/>
    </location>
</feature>
<feature type="region of interest" description="Disordered" evidence="12">
    <location>
        <begin position="31"/>
        <end position="69"/>
    </location>
</feature>
<name>A0A1E4T759_9ASCO</name>
<comment type="function">
    <text evidence="11">Required for selective autophagic degradation of the nucleus (nucleophagy) as well as for mitophagy which contributes to regulate mitochondrial quantity and quality by eliminating the mitochondria to a basal level to fulfill cellular energy requirements and preventing excess ROS production.</text>
</comment>
<keyword evidence="11" id="KW-0539">Nucleus</keyword>
<dbReference type="STRING" id="983967.A0A1E4T759"/>
<keyword evidence="7" id="KW-0788">Thiol protease</keyword>
<evidence type="ECO:0000313" key="14">
    <source>
        <dbReference type="EMBL" id="ODV87607.1"/>
    </source>
</evidence>
<keyword evidence="4 11" id="KW-0963">Cytoplasm</keyword>
<comment type="similarity">
    <text evidence="2 11">Belongs to the peptidase C54 family.</text>
</comment>
<evidence type="ECO:0000256" key="8">
    <source>
        <dbReference type="ARBA" id="ARBA00022927"/>
    </source>
</evidence>
<evidence type="ECO:0000313" key="15">
    <source>
        <dbReference type="Proteomes" id="UP000094801"/>
    </source>
</evidence>
<dbReference type="InterPro" id="IPR046792">
    <property type="entry name" value="Peptidase_C54_cat"/>
</dbReference>